<keyword evidence="2" id="KW-1185">Reference proteome</keyword>
<sequence length="119" mass="13439">MPVLGECNSWDFPELGIPTQVVVLFHPELKGYSLRASNVSSNQREFNKRKLLFRIGLGVGEPPVKVSSDYQRRTIKQHEGCWCRNFELRSSDQNGTLAGTLSQNFLNSLMGEPYEPGHT</sequence>
<gene>
    <name evidence="1" type="ORF">TNCV_3270291</name>
</gene>
<dbReference type="Proteomes" id="UP000887159">
    <property type="component" value="Unassembled WGS sequence"/>
</dbReference>
<comment type="caution">
    <text evidence="1">The sequence shown here is derived from an EMBL/GenBank/DDBJ whole genome shotgun (WGS) entry which is preliminary data.</text>
</comment>
<evidence type="ECO:0000313" key="1">
    <source>
        <dbReference type="EMBL" id="GFY05157.1"/>
    </source>
</evidence>
<accession>A0A8X6S993</accession>
<protein>
    <submittedName>
        <fullName evidence="1">Uncharacterized protein</fullName>
    </submittedName>
</protein>
<dbReference type="AlphaFoldDB" id="A0A8X6S993"/>
<evidence type="ECO:0000313" key="2">
    <source>
        <dbReference type="Proteomes" id="UP000887159"/>
    </source>
</evidence>
<name>A0A8X6S993_TRICX</name>
<proteinExistence type="predicted"/>
<organism evidence="1 2">
    <name type="scientific">Trichonephila clavipes</name>
    <name type="common">Golden silk orbweaver</name>
    <name type="synonym">Nephila clavipes</name>
    <dbReference type="NCBI Taxonomy" id="2585209"/>
    <lineage>
        <taxon>Eukaryota</taxon>
        <taxon>Metazoa</taxon>
        <taxon>Ecdysozoa</taxon>
        <taxon>Arthropoda</taxon>
        <taxon>Chelicerata</taxon>
        <taxon>Arachnida</taxon>
        <taxon>Araneae</taxon>
        <taxon>Araneomorphae</taxon>
        <taxon>Entelegynae</taxon>
        <taxon>Araneoidea</taxon>
        <taxon>Nephilidae</taxon>
        <taxon>Trichonephila</taxon>
    </lineage>
</organism>
<dbReference type="EMBL" id="BMAU01021249">
    <property type="protein sequence ID" value="GFY05157.1"/>
    <property type="molecule type" value="Genomic_DNA"/>
</dbReference>
<reference evidence="1" key="1">
    <citation type="submission" date="2020-08" db="EMBL/GenBank/DDBJ databases">
        <title>Multicomponent nature underlies the extraordinary mechanical properties of spider dragline silk.</title>
        <authorList>
            <person name="Kono N."/>
            <person name="Nakamura H."/>
            <person name="Mori M."/>
            <person name="Yoshida Y."/>
            <person name="Ohtoshi R."/>
            <person name="Malay A.D."/>
            <person name="Moran D.A.P."/>
            <person name="Tomita M."/>
            <person name="Numata K."/>
            <person name="Arakawa K."/>
        </authorList>
    </citation>
    <scope>NUCLEOTIDE SEQUENCE</scope>
</reference>